<dbReference type="InterPro" id="IPR036640">
    <property type="entry name" value="ABC1_TM_sf"/>
</dbReference>
<evidence type="ECO:0000256" key="8">
    <source>
        <dbReference type="ARBA" id="ARBA00022989"/>
    </source>
</evidence>
<dbReference type="InterPro" id="IPR050173">
    <property type="entry name" value="ABC_transporter_C-like"/>
</dbReference>
<feature type="transmembrane region" description="Helical" evidence="11">
    <location>
        <begin position="126"/>
        <end position="147"/>
    </location>
</feature>
<feature type="transmembrane region" description="Helical" evidence="11">
    <location>
        <begin position="827"/>
        <end position="851"/>
    </location>
</feature>
<gene>
    <name evidence="14" type="ORF">O9K51_04007</name>
</gene>
<feature type="transmembrane region" description="Helical" evidence="11">
    <location>
        <begin position="184"/>
        <end position="202"/>
    </location>
</feature>
<feature type="transmembrane region" description="Helical" evidence="11">
    <location>
        <begin position="754"/>
        <end position="777"/>
    </location>
</feature>
<dbReference type="InterPro" id="IPR003593">
    <property type="entry name" value="AAA+_ATPase"/>
</dbReference>
<dbReference type="AlphaFoldDB" id="A0AB34FWS8"/>
<dbReference type="GO" id="GO:0140359">
    <property type="term" value="F:ABC-type transporter activity"/>
    <property type="evidence" value="ECO:0007669"/>
    <property type="project" value="InterPro"/>
</dbReference>
<dbReference type="InterPro" id="IPR011527">
    <property type="entry name" value="ABC1_TM_dom"/>
</dbReference>
<keyword evidence="3" id="KW-0813">Transport</keyword>
<comment type="caution">
    <text evidence="14">The sequence shown here is derived from an EMBL/GenBank/DDBJ whole genome shotgun (WGS) entry which is preliminary data.</text>
</comment>
<reference evidence="14" key="1">
    <citation type="submission" date="2023-01" db="EMBL/GenBank/DDBJ databases">
        <title>The growth and conidiation of Purpureocillium lavendulum are regulated by nitrogen source and histone H3K14 acetylation.</title>
        <authorList>
            <person name="Tang P."/>
            <person name="Han J."/>
            <person name="Zhang C."/>
            <person name="Tang P."/>
            <person name="Qi F."/>
            <person name="Zhang K."/>
            <person name="Liang L."/>
        </authorList>
    </citation>
    <scope>NUCLEOTIDE SEQUENCE</scope>
    <source>
        <strain evidence="14">YMF1.00683</strain>
    </source>
</reference>
<dbReference type="FunFam" id="3.40.50.300:FF:002145">
    <property type="entry name" value="ABC transporter (MsbA subfamily)"/>
    <property type="match status" value="1"/>
</dbReference>
<keyword evidence="10" id="KW-0325">Glycoprotein</keyword>
<dbReference type="SUPFAM" id="SSF52540">
    <property type="entry name" value="P-loop containing nucleoside triphosphate hydrolases"/>
    <property type="match status" value="2"/>
</dbReference>
<feature type="transmembrane region" description="Helical" evidence="11">
    <location>
        <begin position="61"/>
        <end position="81"/>
    </location>
</feature>
<dbReference type="Pfam" id="PF24357">
    <property type="entry name" value="TMD0_ABC"/>
    <property type="match status" value="1"/>
</dbReference>
<evidence type="ECO:0000256" key="9">
    <source>
        <dbReference type="ARBA" id="ARBA00023136"/>
    </source>
</evidence>
<dbReference type="InterPro" id="IPR044726">
    <property type="entry name" value="ABCC_6TM_D2"/>
</dbReference>
<keyword evidence="8 11" id="KW-1133">Transmembrane helix</keyword>
<dbReference type="PANTHER" id="PTHR24223:SF399">
    <property type="entry name" value="ABC TRANSPORTER ATNG"/>
    <property type="match status" value="1"/>
</dbReference>
<comment type="similarity">
    <text evidence="2">Belongs to the ABC transporter superfamily. ABCC family. Conjugate transporter (TC 3.A.1.208) subfamily.</text>
</comment>
<dbReference type="Proteomes" id="UP001163105">
    <property type="component" value="Unassembled WGS sequence"/>
</dbReference>
<proteinExistence type="inferred from homology"/>
<dbReference type="InterPro" id="IPR056227">
    <property type="entry name" value="TMD0_ABC"/>
</dbReference>
<feature type="domain" description="ABC transporter" evidence="12">
    <location>
        <begin position="1036"/>
        <end position="1274"/>
    </location>
</feature>
<sequence length="1275" mass="139730">MSSFVGHYVLPWHHNALHSSTPGPQAQSVDGPCPQEADGQFGPVVDACRSQFDFTLLFEEWILTITPSIIFILCAIARIAVLHPRRTALRPGWLRTAKLTAATISLALRAAILAEQCVGTQLRTSASVPSAALALVATCTAAILSLYEHQKAKQPSSLLLAYLFVTALFEAVKSRTYWRIPEQTTAGITIANCLVIVLFFGLEATNKAHLLVDYSNPFSKEELSGPISKSFFLWLNGLFRRGYAHSFVPEDLAPIDRLLYSESICNSFRPLFSTHKALTAFTYSQSLLADAMLKYLSDTSPMSNGYGLIGACVFVQLEQVATSWYWRQVFRLMTVLRGGLVVAIFEKVVRLGEDSEVESKATTMMISDVQRIVSGVEYFYEVGAGIIETGLATYLLYRMVGVSCFTILGLALVMGASCMWASKSITVQQQVWLKAMEARIGATKRLLDSLKAVKMSGGENKVSKTVRDLRAKEIRAARMFRILITLSVVLSYAMMTLAPLLVFGTYIGISGVRHATLDASTMFSSLVVISLVGSALIHVFQALPAIGSAYGCLKRLHAFIYLVEPDRGVSYDPEQHAENISRPPPGTEKLALEVKDASFGWSSDKPILHRVNLNISVGSQVAIVGSTGSGKSLLMKSLVGESDPTQATPWVPLDKTAYCGQTPWLENVSAEEVWTQRAFFLEDPKVRDEIQDCCALDDILAMTDYRTGSIGSGGTLARAIAAKKEIVLLDDAFKLWLEWWSTAIAKGDPHGNGYWLGIFSMLQILPLITLAVWVLHLMLGIVPASATDLHSALLQTTLFAPFAYISRVDTGELLNRFNQDLMFVDGFLPINLFNTCAELFSSVFQMILIAIVSKEALAVLPALAVALYLIQRVYLRTSKQLRHMDLEWKGALHTKFGETCSGLVTLRANGWVDTMRVKFREKLDRSQEPFYLLYMVQRWLQLVLGLVVAALAVAIAGVAVSLRDKVVAGAVGVAFLNVTTLGSSLTNFIIAWTSLETSLGAISRIALFERDTPDERRDRGRGTTSVDAKWPQRGHVRFENTHTGYATDLETNSVNWTLRGVTFDIPPGQRVAVCGRTGSGKSTLLLALLGLLDVPEGRIIVDGVDISTIEAGALRQRLTTISQDCFMDSSTFREELDPEKHYSDETMIATLAELGIWDKMKECGGLDAKRIDSNLSSGEGQLVSIARLILGAAISASSVIILDEATSSLDHESAIKAERMVAKRLQGKTIISVLHRPELAVEYDEIVVLDKGTLVDIGPAADVIGRCDLFASHRK</sequence>
<protein>
    <submittedName>
        <fullName evidence="14">Canalicular multispecific organic anion transporter 1</fullName>
    </submittedName>
</protein>
<keyword evidence="4" id="KW-1003">Cell membrane</keyword>
<feature type="domain" description="ABC transmembrane type-1" evidence="13">
    <location>
        <begin position="287"/>
        <end position="548"/>
    </location>
</feature>
<feature type="transmembrane region" description="Helical" evidence="11">
    <location>
        <begin position="521"/>
        <end position="546"/>
    </location>
</feature>
<evidence type="ECO:0000256" key="7">
    <source>
        <dbReference type="ARBA" id="ARBA00022840"/>
    </source>
</evidence>
<dbReference type="InterPro" id="IPR044746">
    <property type="entry name" value="ABCC_6TM_D1"/>
</dbReference>
<dbReference type="PROSITE" id="PS50893">
    <property type="entry name" value="ABC_TRANSPORTER_2"/>
    <property type="match status" value="1"/>
</dbReference>
<feature type="transmembrane region" description="Helical" evidence="11">
    <location>
        <begin position="857"/>
        <end position="875"/>
    </location>
</feature>
<evidence type="ECO:0000256" key="5">
    <source>
        <dbReference type="ARBA" id="ARBA00022692"/>
    </source>
</evidence>
<dbReference type="InterPro" id="IPR027417">
    <property type="entry name" value="P-loop_NTPase"/>
</dbReference>
<dbReference type="PROSITE" id="PS50929">
    <property type="entry name" value="ABC_TM1F"/>
    <property type="match status" value="2"/>
</dbReference>
<evidence type="ECO:0000256" key="6">
    <source>
        <dbReference type="ARBA" id="ARBA00022741"/>
    </source>
</evidence>
<dbReference type="PANTHER" id="PTHR24223">
    <property type="entry name" value="ATP-BINDING CASSETTE SUB-FAMILY C"/>
    <property type="match status" value="1"/>
</dbReference>
<accession>A0AB34FWS8</accession>
<feature type="transmembrane region" description="Helical" evidence="11">
    <location>
        <begin position="93"/>
        <end position="114"/>
    </location>
</feature>
<dbReference type="GO" id="GO:0005524">
    <property type="term" value="F:ATP binding"/>
    <property type="evidence" value="ECO:0007669"/>
    <property type="project" value="UniProtKB-KW"/>
</dbReference>
<dbReference type="Pfam" id="PF00005">
    <property type="entry name" value="ABC_tran"/>
    <property type="match status" value="2"/>
</dbReference>
<organism evidence="14 15">
    <name type="scientific">Purpureocillium lavendulum</name>
    <dbReference type="NCBI Taxonomy" id="1247861"/>
    <lineage>
        <taxon>Eukaryota</taxon>
        <taxon>Fungi</taxon>
        <taxon>Dikarya</taxon>
        <taxon>Ascomycota</taxon>
        <taxon>Pezizomycotina</taxon>
        <taxon>Sordariomycetes</taxon>
        <taxon>Hypocreomycetidae</taxon>
        <taxon>Hypocreales</taxon>
        <taxon>Ophiocordycipitaceae</taxon>
        <taxon>Purpureocillium</taxon>
    </lineage>
</organism>
<evidence type="ECO:0000256" key="11">
    <source>
        <dbReference type="SAM" id="Phobius"/>
    </source>
</evidence>
<dbReference type="CDD" id="cd18580">
    <property type="entry name" value="ABC_6TM_ABCC_D2"/>
    <property type="match status" value="1"/>
</dbReference>
<evidence type="ECO:0000256" key="2">
    <source>
        <dbReference type="ARBA" id="ARBA00009726"/>
    </source>
</evidence>
<keyword evidence="5 11" id="KW-0812">Transmembrane</keyword>
<evidence type="ECO:0000259" key="12">
    <source>
        <dbReference type="PROSITE" id="PS50893"/>
    </source>
</evidence>
<feature type="transmembrane region" description="Helical" evidence="11">
    <location>
        <begin position="395"/>
        <end position="420"/>
    </location>
</feature>
<dbReference type="SMART" id="SM00382">
    <property type="entry name" value="AAA"/>
    <property type="match status" value="2"/>
</dbReference>
<dbReference type="CDD" id="cd18579">
    <property type="entry name" value="ABC_6TM_ABCC_D1"/>
    <property type="match status" value="1"/>
</dbReference>
<feature type="transmembrane region" description="Helical" evidence="11">
    <location>
        <begin position="966"/>
        <end position="990"/>
    </location>
</feature>
<dbReference type="Gene3D" id="3.40.50.300">
    <property type="entry name" value="P-loop containing nucleotide triphosphate hydrolases"/>
    <property type="match status" value="2"/>
</dbReference>
<dbReference type="Gene3D" id="1.20.1560.10">
    <property type="entry name" value="ABC transporter type 1, transmembrane domain"/>
    <property type="match status" value="2"/>
</dbReference>
<keyword evidence="9 11" id="KW-0472">Membrane</keyword>
<dbReference type="GO" id="GO:0005886">
    <property type="term" value="C:plasma membrane"/>
    <property type="evidence" value="ECO:0007669"/>
    <property type="project" value="UniProtKB-SubCell"/>
</dbReference>
<name>A0AB34FWS8_9HYPO</name>
<dbReference type="GO" id="GO:0016887">
    <property type="term" value="F:ATP hydrolysis activity"/>
    <property type="evidence" value="ECO:0007669"/>
    <property type="project" value="InterPro"/>
</dbReference>
<keyword evidence="15" id="KW-1185">Reference proteome</keyword>
<keyword evidence="7" id="KW-0067">ATP-binding</keyword>
<feature type="transmembrane region" description="Helical" evidence="11">
    <location>
        <begin position="939"/>
        <end position="960"/>
    </location>
</feature>
<evidence type="ECO:0000313" key="14">
    <source>
        <dbReference type="EMBL" id="KAJ6442832.1"/>
    </source>
</evidence>
<keyword evidence="6" id="KW-0547">Nucleotide-binding</keyword>
<evidence type="ECO:0000259" key="13">
    <source>
        <dbReference type="PROSITE" id="PS50929"/>
    </source>
</evidence>
<evidence type="ECO:0000256" key="3">
    <source>
        <dbReference type="ARBA" id="ARBA00022448"/>
    </source>
</evidence>
<comment type="subcellular location">
    <subcellularLocation>
        <location evidence="1">Cell membrane</location>
        <topology evidence="1">Multi-pass membrane protein</topology>
    </subcellularLocation>
</comment>
<feature type="transmembrane region" description="Helical" evidence="11">
    <location>
        <begin position="482"/>
        <end position="509"/>
    </location>
</feature>
<evidence type="ECO:0000256" key="4">
    <source>
        <dbReference type="ARBA" id="ARBA00022475"/>
    </source>
</evidence>
<dbReference type="InterPro" id="IPR003439">
    <property type="entry name" value="ABC_transporter-like_ATP-bd"/>
</dbReference>
<dbReference type="SUPFAM" id="SSF90123">
    <property type="entry name" value="ABC transporter transmembrane region"/>
    <property type="match status" value="2"/>
</dbReference>
<evidence type="ECO:0000256" key="10">
    <source>
        <dbReference type="ARBA" id="ARBA00023180"/>
    </source>
</evidence>
<evidence type="ECO:0000313" key="15">
    <source>
        <dbReference type="Proteomes" id="UP001163105"/>
    </source>
</evidence>
<feature type="domain" description="ABC transmembrane type-1" evidence="13">
    <location>
        <begin position="735"/>
        <end position="997"/>
    </location>
</feature>
<dbReference type="EMBL" id="JAQHRD010000003">
    <property type="protein sequence ID" value="KAJ6442832.1"/>
    <property type="molecule type" value="Genomic_DNA"/>
</dbReference>
<dbReference type="Pfam" id="PF00664">
    <property type="entry name" value="ABC_membrane"/>
    <property type="match status" value="1"/>
</dbReference>
<feature type="transmembrane region" description="Helical" evidence="11">
    <location>
        <begin position="159"/>
        <end position="178"/>
    </location>
</feature>
<evidence type="ECO:0000256" key="1">
    <source>
        <dbReference type="ARBA" id="ARBA00004651"/>
    </source>
</evidence>